<dbReference type="Gene3D" id="2.60.120.260">
    <property type="entry name" value="Galactose-binding domain-like"/>
    <property type="match status" value="1"/>
</dbReference>
<accession>A0A1G7GVN0</accession>
<dbReference type="OrthoDB" id="9761519at2"/>
<dbReference type="AlphaFoldDB" id="A0A1G7GVN0"/>
<dbReference type="PANTHER" id="PTHR36848:SF2">
    <property type="entry name" value="SECRETED PROTEIN"/>
    <property type="match status" value="1"/>
</dbReference>
<dbReference type="Proteomes" id="UP000198994">
    <property type="component" value="Unassembled WGS sequence"/>
</dbReference>
<sequence length="815" mass="87813">MSRLDAYWFWSGLPTEAEMRAQLAGFRAQGFGTIYIQARLSMPRALYLSPEYLAAYAQAVRIMAGLGLRAGLYDDYAWSSGQAGGRTVEGADHLRETHLFWAESTGRDATIAGIRATLGASLGAAVRNWIHEDGAPRLADWAPVAAVLWSADGSVRDVTDAVRIVAVGADGMTARLDHSLPEGARWTLFARARIANSRVINYLLPEAGARFVEKGLEPYARALAGLLPDPVHCLFFDQPAPVLYDWEGRTGNLGNSLLWSDGFAASLVARGPLALQLAALLRDLPGARATRSHVYRTYTALFQQSFLGSLRAFCDRNGLALTGHEILPHVASFALNGGFSSIDPRAALAADFFGTDRWRDVTAVDANNLDAQLAPLLGDSIARASGRRGCWCELYVTASRSETRAAGQWEMTPQALRAQLIRLHMLGASRVILHALFASEGDATPSALDNLRFDFAPGYNLQPWWPVMGALASEAEALADFIEGAAPPPRIALLYPYETALTEGPRHAHAQTFGRWAERLVALGHPPLVVDEDGLAAMDGGCRIHGEDVAALVLPEVTALRDPEVLARAEALGLPLWRGMPEEQDIGAALPDLPQISERTGLRSLVAGRDAEGWWRVALFNEGDAPLEAQLTLGAGLVCEAGPPEPSRRLSLALDPQELRLLRLRQAEPVTDVAWLPKPALVPVMELRDGWTLATSGAARAISVTEGWQAQGDPAFSGVGRYSCRFTLTDPMALTLELPGLACAAHVRLDGAEHGAVSHAPFRLPLGEVAAGQHLLEIEVMNTGANRFYAGTPFAGDLWPDASGLTRPPRLLRKG</sequence>
<protein>
    <recommendedName>
        <fullName evidence="3">Carbohydrate-binding protein</fullName>
    </recommendedName>
</protein>
<organism evidence="1 2">
    <name type="scientific">Salipiger thiooxidans</name>
    <dbReference type="NCBI Taxonomy" id="282683"/>
    <lineage>
        <taxon>Bacteria</taxon>
        <taxon>Pseudomonadati</taxon>
        <taxon>Pseudomonadota</taxon>
        <taxon>Alphaproteobacteria</taxon>
        <taxon>Rhodobacterales</taxon>
        <taxon>Roseobacteraceae</taxon>
        <taxon>Salipiger</taxon>
    </lineage>
</organism>
<dbReference type="EMBL" id="FNAV01000009">
    <property type="protein sequence ID" value="SDE91989.1"/>
    <property type="molecule type" value="Genomic_DNA"/>
</dbReference>
<gene>
    <name evidence="1" type="ORF">SAMN04488105_109229</name>
</gene>
<dbReference type="InterPro" id="IPR008979">
    <property type="entry name" value="Galactose-bd-like_sf"/>
</dbReference>
<dbReference type="PANTHER" id="PTHR36848">
    <property type="entry name" value="DNA-BINDING PROTEIN (PUTATIVE SECRETED PROTEIN)-RELATED"/>
    <property type="match status" value="1"/>
</dbReference>
<dbReference type="SUPFAM" id="SSF49785">
    <property type="entry name" value="Galactose-binding domain-like"/>
    <property type="match status" value="1"/>
</dbReference>
<proteinExistence type="predicted"/>
<evidence type="ECO:0000313" key="1">
    <source>
        <dbReference type="EMBL" id="SDE91989.1"/>
    </source>
</evidence>
<keyword evidence="2" id="KW-1185">Reference proteome</keyword>
<dbReference type="STRING" id="282683.SAMN04488105_109229"/>
<dbReference type="RefSeq" id="WP_089960769.1">
    <property type="nucleotide sequence ID" value="NZ_FNAV01000009.1"/>
</dbReference>
<dbReference type="InterPro" id="IPR053161">
    <property type="entry name" value="Ulvan_degrading_GH"/>
</dbReference>
<reference evidence="2" key="1">
    <citation type="submission" date="2016-10" db="EMBL/GenBank/DDBJ databases">
        <authorList>
            <person name="Varghese N."/>
            <person name="Submissions S."/>
        </authorList>
    </citation>
    <scope>NUCLEOTIDE SEQUENCE [LARGE SCALE GENOMIC DNA]</scope>
    <source>
        <strain evidence="2">DSM 10146</strain>
    </source>
</reference>
<evidence type="ECO:0000313" key="2">
    <source>
        <dbReference type="Proteomes" id="UP000198994"/>
    </source>
</evidence>
<name>A0A1G7GVN0_9RHOB</name>
<evidence type="ECO:0008006" key="3">
    <source>
        <dbReference type="Google" id="ProtNLM"/>
    </source>
</evidence>